<dbReference type="STRING" id="479435.Kfla_5358"/>
<feature type="compositionally biased region" description="Acidic residues" evidence="1">
    <location>
        <begin position="8"/>
        <end position="17"/>
    </location>
</feature>
<dbReference type="EMBL" id="CP001736">
    <property type="protein sequence ID" value="ADB34371.1"/>
    <property type="molecule type" value="Genomic_DNA"/>
</dbReference>
<dbReference type="RefSeq" id="WP_012922925.1">
    <property type="nucleotide sequence ID" value="NC_013729.1"/>
</dbReference>
<dbReference type="AlphaFoldDB" id="D2PLB6"/>
<dbReference type="HOGENOM" id="CLU_2898371_0_0_11"/>
<evidence type="ECO:0000313" key="3">
    <source>
        <dbReference type="Proteomes" id="UP000007967"/>
    </source>
</evidence>
<accession>D2PLB6</accession>
<organism evidence="2 3">
    <name type="scientific">Kribbella flavida (strain DSM 17836 / JCM 10339 / NBRC 14399)</name>
    <dbReference type="NCBI Taxonomy" id="479435"/>
    <lineage>
        <taxon>Bacteria</taxon>
        <taxon>Bacillati</taxon>
        <taxon>Actinomycetota</taxon>
        <taxon>Actinomycetes</taxon>
        <taxon>Propionibacteriales</taxon>
        <taxon>Kribbellaceae</taxon>
        <taxon>Kribbella</taxon>
    </lineage>
</organism>
<keyword evidence="3" id="KW-1185">Reference proteome</keyword>
<gene>
    <name evidence="2" type="ordered locus">Kfla_5358</name>
</gene>
<feature type="region of interest" description="Disordered" evidence="1">
    <location>
        <begin position="1"/>
        <end position="62"/>
    </location>
</feature>
<protein>
    <submittedName>
        <fullName evidence="2">Uncharacterized protein</fullName>
    </submittedName>
</protein>
<evidence type="ECO:0000313" key="2">
    <source>
        <dbReference type="EMBL" id="ADB34371.1"/>
    </source>
</evidence>
<evidence type="ECO:0000256" key="1">
    <source>
        <dbReference type="SAM" id="MobiDB-lite"/>
    </source>
</evidence>
<dbReference type="KEGG" id="kfl:Kfla_5358"/>
<sequence>MSEPGVEVPDEAPEADVLEQYQSSSGLEERDEPTGDVPVEANPADVDEQRRSLGEGGEDDYR</sequence>
<feature type="compositionally biased region" description="Basic and acidic residues" evidence="1">
    <location>
        <begin position="47"/>
        <end position="62"/>
    </location>
</feature>
<reference evidence="3" key="1">
    <citation type="submission" date="2009-09" db="EMBL/GenBank/DDBJ databases">
        <title>The complete genome of Kribbella flavida DSM 17836.</title>
        <authorList>
            <consortium name="US DOE Joint Genome Institute (JGI-PGF)"/>
            <person name="Lucas S."/>
            <person name="Copeland A."/>
            <person name="Lapidus A."/>
            <person name="Glavina del Rio T."/>
            <person name="Dalin E."/>
            <person name="Tice H."/>
            <person name="Bruce D."/>
            <person name="Goodwin L."/>
            <person name="Pitluck S."/>
            <person name="Kyrpides N."/>
            <person name="Mavromatis K."/>
            <person name="Ivanova N."/>
            <person name="Saunders E."/>
            <person name="Brettin T."/>
            <person name="Detter J.C."/>
            <person name="Han C."/>
            <person name="Larimer F."/>
            <person name="Land M."/>
            <person name="Hauser L."/>
            <person name="Markowitz V."/>
            <person name="Cheng J.-F."/>
            <person name="Hugenholtz P."/>
            <person name="Woyke T."/>
            <person name="Wu D."/>
            <person name="Pukall R."/>
            <person name="Klenk H.-P."/>
            <person name="Eisen J.A."/>
        </authorList>
    </citation>
    <scope>NUCLEOTIDE SEQUENCE [LARGE SCALE GENOMIC DNA]</scope>
    <source>
        <strain evidence="3">DSM 17836 / JCM 10339 / NBRC 14399</strain>
    </source>
</reference>
<dbReference type="Proteomes" id="UP000007967">
    <property type="component" value="Chromosome"/>
</dbReference>
<dbReference type="OrthoDB" id="3829632at2"/>
<proteinExistence type="predicted"/>
<reference evidence="2 3" key="2">
    <citation type="journal article" date="2010" name="Stand. Genomic Sci.">
        <title>Complete genome sequence of Kribbella flavida type strain (IFO 14399).</title>
        <authorList>
            <person name="Pukall R."/>
            <person name="Lapidus A."/>
            <person name="Glavina Del Rio T."/>
            <person name="Copeland A."/>
            <person name="Tice H."/>
            <person name="Cheng J.-F."/>
            <person name="Lucas S."/>
            <person name="Chen F."/>
            <person name="Nolan M."/>
            <person name="LaButti K."/>
            <person name="Pati A."/>
            <person name="Ivanova N."/>
            <person name="Mavrommatis K."/>
            <person name="Mikhailova N."/>
            <person name="Pitluck S."/>
            <person name="Bruce D."/>
            <person name="Goodwin L."/>
            <person name="Land M."/>
            <person name="Hauser L."/>
            <person name="Chang Y.-J."/>
            <person name="Jeffries C.D."/>
            <person name="Chen A."/>
            <person name="Palaniappan K."/>
            <person name="Chain P."/>
            <person name="Rohde M."/>
            <person name="Goeker M."/>
            <person name="Bristow J."/>
            <person name="Eisen J.A."/>
            <person name="Markowitz V."/>
            <person name="Hugenholtz P."/>
            <person name="Kyrpides N.C."/>
            <person name="Klenk H.-P."/>
            <person name="Brettin T."/>
        </authorList>
    </citation>
    <scope>NUCLEOTIDE SEQUENCE [LARGE SCALE GENOMIC DNA]</scope>
    <source>
        <strain evidence="3">DSM 17836 / JCM 10339 / NBRC 14399</strain>
    </source>
</reference>
<name>D2PLB6_KRIFD</name>